<feature type="domain" description="TonB C-terminal" evidence="2">
    <location>
        <begin position="173"/>
        <end position="239"/>
    </location>
</feature>
<dbReference type="EMBL" id="BMHK01000003">
    <property type="protein sequence ID" value="GGB91038.1"/>
    <property type="molecule type" value="Genomic_DNA"/>
</dbReference>
<gene>
    <name evidence="3" type="ORF">GCM10011494_06750</name>
</gene>
<accession>A0A916TPK9</accession>
<dbReference type="InterPro" id="IPR037682">
    <property type="entry name" value="TonB_C"/>
</dbReference>
<keyword evidence="4" id="KW-1185">Reference proteome</keyword>
<evidence type="ECO:0000313" key="3">
    <source>
        <dbReference type="EMBL" id="GGB91038.1"/>
    </source>
</evidence>
<dbReference type="Proteomes" id="UP000608154">
    <property type="component" value="Unassembled WGS sequence"/>
</dbReference>
<evidence type="ECO:0000256" key="1">
    <source>
        <dbReference type="SAM" id="MobiDB-lite"/>
    </source>
</evidence>
<evidence type="ECO:0000259" key="2">
    <source>
        <dbReference type="Pfam" id="PF03544"/>
    </source>
</evidence>
<sequence length="251" mass="26357">MHASLRQRMLAALASLLIVAGGVVALVSGFAVRLPLPSMPRTLETIITTRDLPEEPEPPPPPPPEEQDASAAEGSPSPPNLDNEATPVVAPPPRVPPLIQPPPVTAAPEPETGAAASTGSSDRTGPGRGSGGSGEGRGGAGDGSGGYGSGQGYRQPPTLPRQTSGRLRFSDLPRDLRRAREGAELTLRYRIGIDGRVSGCRILVSSGRTELDAHTCRYITEHFRFRPARDESGRPVAYVMTEIHGWNAAGN</sequence>
<proteinExistence type="predicted"/>
<dbReference type="Gene3D" id="3.30.1150.10">
    <property type="match status" value="1"/>
</dbReference>
<evidence type="ECO:0000313" key="4">
    <source>
        <dbReference type="Proteomes" id="UP000608154"/>
    </source>
</evidence>
<name>A0A916TPK9_9SPHN</name>
<dbReference type="AlphaFoldDB" id="A0A916TPK9"/>
<feature type="region of interest" description="Disordered" evidence="1">
    <location>
        <begin position="51"/>
        <end position="173"/>
    </location>
</feature>
<feature type="compositionally biased region" description="Gly residues" evidence="1">
    <location>
        <begin position="126"/>
        <end position="151"/>
    </location>
</feature>
<dbReference type="Pfam" id="PF03544">
    <property type="entry name" value="TonB_C"/>
    <property type="match status" value="1"/>
</dbReference>
<dbReference type="GO" id="GO:0055085">
    <property type="term" value="P:transmembrane transport"/>
    <property type="evidence" value="ECO:0007669"/>
    <property type="project" value="InterPro"/>
</dbReference>
<feature type="compositionally biased region" description="Pro residues" evidence="1">
    <location>
        <begin position="89"/>
        <end position="105"/>
    </location>
</feature>
<protein>
    <recommendedName>
        <fullName evidence="2">TonB C-terminal domain-containing protein</fullName>
    </recommendedName>
</protein>
<dbReference type="SUPFAM" id="SSF74653">
    <property type="entry name" value="TolA/TonB C-terminal domain"/>
    <property type="match status" value="1"/>
</dbReference>
<reference evidence="3" key="2">
    <citation type="submission" date="2020-09" db="EMBL/GenBank/DDBJ databases">
        <authorList>
            <person name="Sun Q."/>
            <person name="Zhou Y."/>
        </authorList>
    </citation>
    <scope>NUCLEOTIDE SEQUENCE</scope>
    <source>
        <strain evidence="3">CGMCC 1.15095</strain>
    </source>
</reference>
<comment type="caution">
    <text evidence="3">The sequence shown here is derived from an EMBL/GenBank/DDBJ whole genome shotgun (WGS) entry which is preliminary data.</text>
</comment>
<organism evidence="3 4">
    <name type="scientific">Novosphingobium endophyticum</name>
    <dbReference type="NCBI Taxonomy" id="1955250"/>
    <lineage>
        <taxon>Bacteria</taxon>
        <taxon>Pseudomonadati</taxon>
        <taxon>Pseudomonadota</taxon>
        <taxon>Alphaproteobacteria</taxon>
        <taxon>Sphingomonadales</taxon>
        <taxon>Sphingomonadaceae</taxon>
        <taxon>Novosphingobium</taxon>
    </lineage>
</organism>
<dbReference type="RefSeq" id="WP_188768412.1">
    <property type="nucleotide sequence ID" value="NZ_BMHK01000003.1"/>
</dbReference>
<reference evidence="3" key="1">
    <citation type="journal article" date="2014" name="Int. J. Syst. Evol. Microbiol.">
        <title>Complete genome sequence of Corynebacterium casei LMG S-19264T (=DSM 44701T), isolated from a smear-ripened cheese.</title>
        <authorList>
            <consortium name="US DOE Joint Genome Institute (JGI-PGF)"/>
            <person name="Walter F."/>
            <person name="Albersmeier A."/>
            <person name="Kalinowski J."/>
            <person name="Ruckert C."/>
        </authorList>
    </citation>
    <scope>NUCLEOTIDE SEQUENCE</scope>
    <source>
        <strain evidence="3">CGMCC 1.15095</strain>
    </source>
</reference>
<feature type="compositionally biased region" description="Low complexity" evidence="1">
    <location>
        <begin position="106"/>
        <end position="124"/>
    </location>
</feature>